<reference evidence="3 4" key="1">
    <citation type="submission" date="2023-10" db="EMBL/GenBank/DDBJ databases">
        <title>Draft genome sequence of Xylaria bambusicola isolate GMP-LS, the root and basal stem rot pathogen of sugarcane in Indonesia.</title>
        <authorList>
            <person name="Selvaraj P."/>
            <person name="Muralishankar V."/>
            <person name="Muruganantham S."/>
            <person name="Sp S."/>
            <person name="Haryani S."/>
            <person name="Lau K.J.X."/>
            <person name="Naqvi N.I."/>
        </authorList>
    </citation>
    <scope>NUCLEOTIDE SEQUENCE [LARGE SCALE GENOMIC DNA]</scope>
    <source>
        <strain evidence="3">GMP-LS</strain>
    </source>
</reference>
<dbReference type="EMBL" id="JAWHQM010000070">
    <property type="protein sequence ID" value="KAK5636454.1"/>
    <property type="molecule type" value="Genomic_DNA"/>
</dbReference>
<accession>A0AAN7V5C4</accession>
<dbReference type="GO" id="GO:0016747">
    <property type="term" value="F:acyltransferase activity, transferring groups other than amino-acyl groups"/>
    <property type="evidence" value="ECO:0007669"/>
    <property type="project" value="InterPro"/>
</dbReference>
<feature type="domain" description="N-acetyltransferase" evidence="2">
    <location>
        <begin position="35"/>
        <end position="209"/>
    </location>
</feature>
<dbReference type="PROSITE" id="PS51186">
    <property type="entry name" value="GNAT"/>
    <property type="match status" value="1"/>
</dbReference>
<dbReference type="PANTHER" id="PTHR43792">
    <property type="entry name" value="GNAT FAMILY, PUTATIVE (AFU_ORTHOLOGUE AFUA_3G00765)-RELATED-RELATED"/>
    <property type="match status" value="1"/>
</dbReference>
<dbReference type="InterPro" id="IPR016181">
    <property type="entry name" value="Acyl_CoA_acyltransferase"/>
</dbReference>
<organism evidence="3 4">
    <name type="scientific">Xylaria bambusicola</name>
    <dbReference type="NCBI Taxonomy" id="326684"/>
    <lineage>
        <taxon>Eukaryota</taxon>
        <taxon>Fungi</taxon>
        <taxon>Dikarya</taxon>
        <taxon>Ascomycota</taxon>
        <taxon>Pezizomycotina</taxon>
        <taxon>Sordariomycetes</taxon>
        <taxon>Xylariomycetidae</taxon>
        <taxon>Xylariales</taxon>
        <taxon>Xylariaceae</taxon>
        <taxon>Xylaria</taxon>
    </lineage>
</organism>
<sequence>MPSENPASKIKVQTTLPRHPFPPNTARSPLKTERLIIRPLTQDDLPALHALRTQPEVMVCTALGRIDADISETQAKLDPFLPPGDADTYNPGICLASTGELIGLGGVFRPTSELGWPEVGYMIRKEHWGKGYATEFLRAYVRDWWGLPREKAEVFVDGDSLEDDVGKGESVREMLCAIVEEGNMGSTRVVEKSGFRKFKAWTVKSRRAGQEGEDITLVGFVNVGLEESA</sequence>
<evidence type="ECO:0000313" key="3">
    <source>
        <dbReference type="EMBL" id="KAK5636454.1"/>
    </source>
</evidence>
<evidence type="ECO:0000256" key="1">
    <source>
        <dbReference type="SAM" id="MobiDB-lite"/>
    </source>
</evidence>
<comment type="caution">
    <text evidence="3">The sequence shown here is derived from an EMBL/GenBank/DDBJ whole genome shotgun (WGS) entry which is preliminary data.</text>
</comment>
<protein>
    <recommendedName>
        <fullName evidence="2">N-acetyltransferase domain-containing protein</fullName>
    </recommendedName>
</protein>
<dbReference type="CDD" id="cd04301">
    <property type="entry name" value="NAT_SF"/>
    <property type="match status" value="1"/>
</dbReference>
<keyword evidence="4" id="KW-1185">Reference proteome</keyword>
<dbReference type="SUPFAM" id="SSF55729">
    <property type="entry name" value="Acyl-CoA N-acyltransferases (Nat)"/>
    <property type="match status" value="1"/>
</dbReference>
<dbReference type="InterPro" id="IPR000182">
    <property type="entry name" value="GNAT_dom"/>
</dbReference>
<evidence type="ECO:0000313" key="4">
    <source>
        <dbReference type="Proteomes" id="UP001305414"/>
    </source>
</evidence>
<dbReference type="AlphaFoldDB" id="A0AAN7V5C4"/>
<dbReference type="Pfam" id="PF13302">
    <property type="entry name" value="Acetyltransf_3"/>
    <property type="match status" value="1"/>
</dbReference>
<name>A0AAN7V5C4_9PEZI</name>
<proteinExistence type="predicted"/>
<feature type="region of interest" description="Disordered" evidence="1">
    <location>
        <begin position="1"/>
        <end position="27"/>
    </location>
</feature>
<dbReference type="Gene3D" id="3.40.630.30">
    <property type="match status" value="1"/>
</dbReference>
<dbReference type="Proteomes" id="UP001305414">
    <property type="component" value="Unassembled WGS sequence"/>
</dbReference>
<dbReference type="InterPro" id="IPR051531">
    <property type="entry name" value="N-acetyltransferase"/>
</dbReference>
<evidence type="ECO:0000259" key="2">
    <source>
        <dbReference type="PROSITE" id="PS51186"/>
    </source>
</evidence>
<dbReference type="PANTHER" id="PTHR43792:SF1">
    <property type="entry name" value="N-ACETYLTRANSFERASE DOMAIN-CONTAINING PROTEIN"/>
    <property type="match status" value="1"/>
</dbReference>
<gene>
    <name evidence="3" type="ORF">RRF57_012166</name>
</gene>